<organism evidence="1 2">
    <name type="scientific">Calocera cornea HHB12733</name>
    <dbReference type="NCBI Taxonomy" id="1353952"/>
    <lineage>
        <taxon>Eukaryota</taxon>
        <taxon>Fungi</taxon>
        <taxon>Dikarya</taxon>
        <taxon>Basidiomycota</taxon>
        <taxon>Agaricomycotina</taxon>
        <taxon>Dacrymycetes</taxon>
        <taxon>Dacrymycetales</taxon>
        <taxon>Dacrymycetaceae</taxon>
        <taxon>Calocera</taxon>
    </lineage>
</organism>
<sequence>EEEEEAAAAVQVNCKQNPNAYASEVIRRINEAFPDVVETYQQLSLTQAVDKHGKLDFYPDGSIKHTVLYSFTVQRPTTYTFLVSHNSDLHSTAPQIVAHGICDAWAYGVRYGGYVAKYDAELSRTRRGEILRCRIHRMHLSGSGFHQSVSLQSGRVLPDHWTVAIEFKHPRPNGGQPFYEHLDNDPKFNAWMPRAHPGRAIPPSDRLQDLLNRTGAV</sequence>
<proteinExistence type="predicted"/>
<dbReference type="InParanoid" id="A0A165BZ99"/>
<reference evidence="1 2" key="1">
    <citation type="journal article" date="2016" name="Mol. Biol. Evol.">
        <title>Comparative Genomics of Early-Diverging Mushroom-Forming Fungi Provides Insights into the Origins of Lignocellulose Decay Capabilities.</title>
        <authorList>
            <person name="Nagy L.G."/>
            <person name="Riley R."/>
            <person name="Tritt A."/>
            <person name="Adam C."/>
            <person name="Daum C."/>
            <person name="Floudas D."/>
            <person name="Sun H."/>
            <person name="Yadav J.S."/>
            <person name="Pangilinan J."/>
            <person name="Larsson K.H."/>
            <person name="Matsuura K."/>
            <person name="Barry K."/>
            <person name="Labutti K."/>
            <person name="Kuo R."/>
            <person name="Ohm R.A."/>
            <person name="Bhattacharya S.S."/>
            <person name="Shirouzu T."/>
            <person name="Yoshinaga Y."/>
            <person name="Martin F.M."/>
            <person name="Grigoriev I.V."/>
            <person name="Hibbett D.S."/>
        </authorList>
    </citation>
    <scope>NUCLEOTIDE SEQUENCE [LARGE SCALE GENOMIC DNA]</scope>
    <source>
        <strain evidence="1 2">HHB12733</strain>
    </source>
</reference>
<dbReference type="EMBL" id="KV424297">
    <property type="protein sequence ID" value="KZT49993.1"/>
    <property type="molecule type" value="Genomic_DNA"/>
</dbReference>
<accession>A0A165BZ99</accession>
<protein>
    <submittedName>
        <fullName evidence="1">Uncharacterized protein</fullName>
    </submittedName>
</protein>
<keyword evidence="2" id="KW-1185">Reference proteome</keyword>
<name>A0A165BZ99_9BASI</name>
<dbReference type="Proteomes" id="UP000076842">
    <property type="component" value="Unassembled WGS sequence"/>
</dbReference>
<evidence type="ECO:0000313" key="2">
    <source>
        <dbReference type="Proteomes" id="UP000076842"/>
    </source>
</evidence>
<dbReference type="AlphaFoldDB" id="A0A165BZ99"/>
<gene>
    <name evidence="1" type="ORF">CALCODRAFT_489050</name>
</gene>
<evidence type="ECO:0000313" key="1">
    <source>
        <dbReference type="EMBL" id="KZT49993.1"/>
    </source>
</evidence>
<feature type="non-terminal residue" evidence="1">
    <location>
        <position position="1"/>
    </location>
</feature>